<dbReference type="EMBL" id="LCWV01000007">
    <property type="protein sequence ID" value="PWI71442.1"/>
    <property type="molecule type" value="Genomic_DNA"/>
</dbReference>
<dbReference type="PROSITE" id="PS50894">
    <property type="entry name" value="HPT"/>
    <property type="match status" value="1"/>
</dbReference>
<gene>
    <name evidence="5" type="ORF">PCL_11536</name>
    <name evidence="4" type="ORF">Purlil1_2791</name>
</gene>
<evidence type="ECO:0000256" key="2">
    <source>
        <dbReference type="SAM" id="MobiDB-lite"/>
    </source>
</evidence>
<dbReference type="SUPFAM" id="SSF47226">
    <property type="entry name" value="Histidine-containing phosphotransfer domain, HPT domain"/>
    <property type="match status" value="1"/>
</dbReference>
<dbReference type="AlphaFoldDB" id="A0A2U3EAC9"/>
<dbReference type="GO" id="GO:0009927">
    <property type="term" value="F:histidine phosphotransfer kinase activity"/>
    <property type="evidence" value="ECO:0007669"/>
    <property type="project" value="InterPro"/>
</dbReference>
<dbReference type="EMBL" id="JAWRVI010000007">
    <property type="protein sequence ID" value="KAK4092866.1"/>
    <property type="molecule type" value="Genomic_DNA"/>
</dbReference>
<evidence type="ECO:0000259" key="3">
    <source>
        <dbReference type="PROSITE" id="PS50894"/>
    </source>
</evidence>
<reference evidence="5" key="1">
    <citation type="submission" date="2015-05" db="EMBL/GenBank/DDBJ databases">
        <authorList>
            <person name="Wang D.B."/>
            <person name="Wang M."/>
        </authorList>
    </citation>
    <scope>NUCLEOTIDE SEQUENCE</scope>
    <source>
        <strain evidence="5">36-1</strain>
    </source>
</reference>
<evidence type="ECO:0000313" key="7">
    <source>
        <dbReference type="Proteomes" id="UP001287286"/>
    </source>
</evidence>
<keyword evidence="1" id="KW-0597">Phosphoprotein</keyword>
<evidence type="ECO:0000313" key="6">
    <source>
        <dbReference type="Proteomes" id="UP000245956"/>
    </source>
</evidence>
<evidence type="ECO:0000256" key="1">
    <source>
        <dbReference type="PROSITE-ProRule" id="PRU00110"/>
    </source>
</evidence>
<reference evidence="5 6" key="2">
    <citation type="journal article" date="2016" name="Front. Microbiol.">
        <title>Genome and transcriptome sequences reveal the specific parasitism of the nematophagous Purpureocillium lilacinum 36-1.</title>
        <authorList>
            <person name="Xie J."/>
            <person name="Li S."/>
            <person name="Mo C."/>
            <person name="Xiao X."/>
            <person name="Peng D."/>
            <person name="Wang G."/>
            <person name="Xiao Y."/>
        </authorList>
    </citation>
    <scope>NUCLEOTIDE SEQUENCE [LARGE SCALE GENOMIC DNA]</scope>
    <source>
        <strain evidence="5 6">36-1</strain>
    </source>
</reference>
<comment type="caution">
    <text evidence="5">The sequence shown here is derived from an EMBL/GenBank/DDBJ whole genome shotgun (WGS) entry which is preliminary data.</text>
</comment>
<sequence length="528" mass="58945">MTSRHVKGIVSLPNERSSRPSMQLALAAAFVSLRFHIMSWPEWQRIATYLEQVPIADGDVHNKDECPPRLHTWARSRFNAKETGFSNVTVAMSLIAGLAAWAHDVNDPVVPADKSRASLRSAAARRLHVGRRLYGAQLPHMPCTMTRRHHRVSVASACPRSERDLGEFTASFQLSVHRPTPECRVPVLRTMENIIAVCPWAILAGGRSPTPGMAGPVESSRVDSSRDVQILAATLESTAMQHRTCEMSIRPAITHHPAAGRPGHVTPARETTGKHTMRGSQERCTGSRFLLHPVSCALLVFALRSCNRPPPPSSFRLRPGALGSSPTISFSKQQQHLVRWRLRCKRCVPPVSSNRDPIHPRIVSSPQAPAVLQDEVDMNTFNQIAEIDDSGNSSFCISLYFDFFGQAEDTFKSMRSALYASQIDSYIPRRLRQMTLTRNHRDIQDYDRLSSLAHYIKGSSATVGLFKIHDGCERIERFSKQRDGSTVVSPQDAQQSTSQIRDVLVALQEHNKRAEHALRRHFGMKTEA</sequence>
<reference evidence="4 7" key="4">
    <citation type="journal article" date="2024" name="Microbiol. Resour. Announc.">
        <title>Genome annotations for the ascomycete fungi Trichoderma harzianum, Trichoderma aggressivum, and Purpureocillium lilacinum.</title>
        <authorList>
            <person name="Beijen E.P.W."/>
            <person name="Ohm R.A."/>
        </authorList>
    </citation>
    <scope>NUCLEOTIDE SEQUENCE [LARGE SCALE GENOMIC DNA]</scope>
    <source>
        <strain evidence="4 7">CBS 150709</strain>
    </source>
</reference>
<dbReference type="GO" id="GO:0005634">
    <property type="term" value="C:nucleus"/>
    <property type="evidence" value="ECO:0007669"/>
    <property type="project" value="TreeGrafter"/>
</dbReference>
<evidence type="ECO:0000313" key="4">
    <source>
        <dbReference type="EMBL" id="KAK4092866.1"/>
    </source>
</evidence>
<dbReference type="GO" id="GO:0043424">
    <property type="term" value="F:protein histidine kinase binding"/>
    <property type="evidence" value="ECO:0007669"/>
    <property type="project" value="InterPro"/>
</dbReference>
<dbReference type="PANTHER" id="PTHR28242:SF52">
    <property type="entry name" value="PHOSPHORELAY INTERMEDIATE PROTEIN YPD1"/>
    <property type="match status" value="1"/>
</dbReference>
<dbReference type="GO" id="GO:0005737">
    <property type="term" value="C:cytoplasm"/>
    <property type="evidence" value="ECO:0007669"/>
    <property type="project" value="TreeGrafter"/>
</dbReference>
<dbReference type="Proteomes" id="UP000245956">
    <property type="component" value="Unassembled WGS sequence"/>
</dbReference>
<feature type="modified residue" description="Phosphohistidine" evidence="1">
    <location>
        <position position="454"/>
    </location>
</feature>
<name>A0A2U3EAC9_PURLI</name>
<accession>A0A2U3EAC9</accession>
<keyword evidence="7" id="KW-1185">Reference proteome</keyword>
<reference evidence="4" key="3">
    <citation type="submission" date="2023-11" db="EMBL/GenBank/DDBJ databases">
        <authorList>
            <person name="Beijen E."/>
            <person name="Ohm R.A."/>
        </authorList>
    </citation>
    <scope>NUCLEOTIDE SEQUENCE</scope>
    <source>
        <strain evidence="4">CBS 150709</strain>
    </source>
</reference>
<organism evidence="5 6">
    <name type="scientific">Purpureocillium lilacinum</name>
    <name type="common">Paecilomyces lilacinus</name>
    <dbReference type="NCBI Taxonomy" id="33203"/>
    <lineage>
        <taxon>Eukaryota</taxon>
        <taxon>Fungi</taxon>
        <taxon>Dikarya</taxon>
        <taxon>Ascomycota</taxon>
        <taxon>Pezizomycotina</taxon>
        <taxon>Sordariomycetes</taxon>
        <taxon>Hypocreomycetidae</taxon>
        <taxon>Hypocreales</taxon>
        <taxon>Ophiocordycipitaceae</taxon>
        <taxon>Purpureocillium</taxon>
    </lineage>
</organism>
<dbReference type="Pfam" id="PF01627">
    <property type="entry name" value="Hpt"/>
    <property type="match status" value="1"/>
</dbReference>
<proteinExistence type="predicted"/>
<dbReference type="GO" id="GO:0000160">
    <property type="term" value="P:phosphorelay signal transduction system"/>
    <property type="evidence" value="ECO:0007669"/>
    <property type="project" value="InterPro"/>
</dbReference>
<dbReference type="Gene3D" id="1.20.120.160">
    <property type="entry name" value="HPT domain"/>
    <property type="match status" value="1"/>
</dbReference>
<dbReference type="InterPro" id="IPR045871">
    <property type="entry name" value="AHP1-5/YPD1"/>
</dbReference>
<feature type="region of interest" description="Disordered" evidence="2">
    <location>
        <begin position="255"/>
        <end position="281"/>
    </location>
</feature>
<dbReference type="CDD" id="cd00088">
    <property type="entry name" value="HPT"/>
    <property type="match status" value="1"/>
</dbReference>
<dbReference type="Proteomes" id="UP001287286">
    <property type="component" value="Unassembled WGS sequence"/>
</dbReference>
<feature type="domain" description="HPt" evidence="3">
    <location>
        <begin position="415"/>
        <end position="521"/>
    </location>
</feature>
<evidence type="ECO:0000313" key="5">
    <source>
        <dbReference type="EMBL" id="PWI71442.1"/>
    </source>
</evidence>
<dbReference type="InterPro" id="IPR008207">
    <property type="entry name" value="Sig_transdc_His_kin_Hpt_dom"/>
</dbReference>
<keyword evidence="5" id="KW-0808">Transferase</keyword>
<dbReference type="PANTHER" id="PTHR28242">
    <property type="entry name" value="PHOSPHORELAY INTERMEDIATE PROTEIN YPD1"/>
    <property type="match status" value="1"/>
</dbReference>
<dbReference type="InterPro" id="IPR036641">
    <property type="entry name" value="HPT_dom_sf"/>
</dbReference>
<protein>
    <submittedName>
        <fullName evidence="5">Histidine phosphotransferase HPT1</fullName>
    </submittedName>
</protein>